<dbReference type="PANTHER" id="PTHR46638">
    <property type="entry name" value="CORRINOID ADENOSYLTRANSFERASE"/>
    <property type="match status" value="1"/>
</dbReference>
<gene>
    <name evidence="1" type="ORF">AMET1_1088</name>
</gene>
<dbReference type="InterPro" id="IPR027417">
    <property type="entry name" value="P-loop_NTPase"/>
</dbReference>
<protein>
    <submittedName>
        <fullName evidence="1">ATP:corrinoid adenosyltransferase BtuR</fullName>
    </submittedName>
</protein>
<dbReference type="AlphaFoldDB" id="A0A1Y3GDB2"/>
<dbReference type="PIRSF" id="PIRSF015617">
    <property type="entry name" value="Adensltrnsf_CobA"/>
    <property type="match status" value="1"/>
</dbReference>
<dbReference type="SUPFAM" id="SSF52540">
    <property type="entry name" value="P-loop containing nucleoside triphosphate hydrolases"/>
    <property type="match status" value="1"/>
</dbReference>
<dbReference type="PANTHER" id="PTHR46638:SF1">
    <property type="entry name" value="CORRINOID ADENOSYLTRANSFERASE"/>
    <property type="match status" value="1"/>
</dbReference>
<keyword evidence="1" id="KW-0808">Transferase</keyword>
<reference evidence="1 2" key="1">
    <citation type="submission" date="2016-12" db="EMBL/GenBank/DDBJ databases">
        <title>Discovery of methanogenic haloarchaea.</title>
        <authorList>
            <person name="Sorokin D.Y."/>
            <person name="Makarova K.S."/>
            <person name="Abbas B."/>
            <person name="Ferrer M."/>
            <person name="Golyshin P.N."/>
        </authorList>
    </citation>
    <scope>NUCLEOTIDE SEQUENCE [LARGE SCALE GENOMIC DNA]</scope>
    <source>
        <strain evidence="1">AMET1</strain>
    </source>
</reference>
<dbReference type="Gene3D" id="3.40.50.300">
    <property type="entry name" value="P-loop containing nucleotide triphosphate hydrolases"/>
    <property type="match status" value="1"/>
</dbReference>
<sequence length="147" mass="16311">MRAVGAGYKVKMVQFLKSREDSALKALNEFDNFSVERFGREGKLKGDTLPIDYEQADEALEVALDVVLNGGCRLLILDEVNVALDQGLIEVGDVLDLLSKKPEDMEVILTGRYAPDEIIDVADLVTVMTPVKHYMKSGVKAREGFDY</sequence>
<evidence type="ECO:0000313" key="2">
    <source>
        <dbReference type="Proteomes" id="UP000195137"/>
    </source>
</evidence>
<dbReference type="EMBL" id="MRZU01000004">
    <property type="protein sequence ID" value="OUJ18184.1"/>
    <property type="molecule type" value="Genomic_DNA"/>
</dbReference>
<dbReference type="Proteomes" id="UP000195137">
    <property type="component" value="Unassembled WGS sequence"/>
</dbReference>
<evidence type="ECO:0000313" key="1">
    <source>
        <dbReference type="EMBL" id="OUJ18184.1"/>
    </source>
</evidence>
<dbReference type="GO" id="GO:0009236">
    <property type="term" value="P:cobalamin biosynthetic process"/>
    <property type="evidence" value="ECO:0007669"/>
    <property type="project" value="InterPro"/>
</dbReference>
<name>A0A1Y3GDB2_9EURY</name>
<comment type="caution">
    <text evidence="1">The sequence shown here is derived from an EMBL/GenBank/DDBJ whole genome shotgun (WGS) entry which is preliminary data.</text>
</comment>
<accession>A0A1Y3GDB2</accession>
<dbReference type="InterPro" id="IPR003724">
    <property type="entry name" value="CblAdoTrfase_CobA"/>
</dbReference>
<keyword evidence="2" id="KW-1185">Reference proteome</keyword>
<dbReference type="Pfam" id="PF02572">
    <property type="entry name" value="CobA_CobO_BtuR"/>
    <property type="match status" value="1"/>
</dbReference>
<organism evidence="1 2">
    <name type="scientific">Methanonatronarchaeum thermophilum</name>
    <dbReference type="NCBI Taxonomy" id="1927129"/>
    <lineage>
        <taxon>Archaea</taxon>
        <taxon>Methanobacteriati</taxon>
        <taxon>Methanobacteriota</taxon>
        <taxon>Methanonatronarchaeia</taxon>
        <taxon>Methanonatronarchaeales</taxon>
        <taxon>Methanonatronarchaeaceae</taxon>
        <taxon>Methanonatronarchaeum</taxon>
    </lineage>
</organism>
<dbReference type="GO" id="GO:0008817">
    <property type="term" value="F:corrinoid adenosyltransferase activity"/>
    <property type="evidence" value="ECO:0007669"/>
    <property type="project" value="InterPro"/>
</dbReference>
<proteinExistence type="predicted"/>
<dbReference type="GO" id="GO:0005524">
    <property type="term" value="F:ATP binding"/>
    <property type="evidence" value="ECO:0007669"/>
    <property type="project" value="InterPro"/>
</dbReference>